<dbReference type="STRING" id="304371.MCP_2856"/>
<feature type="transmembrane region" description="Helical" evidence="1">
    <location>
        <begin position="391"/>
        <end position="411"/>
    </location>
</feature>
<keyword evidence="1" id="KW-0472">Membrane</keyword>
<evidence type="ECO:0000259" key="2">
    <source>
        <dbReference type="Pfam" id="PF13485"/>
    </source>
</evidence>
<gene>
    <name evidence="3" type="ordered locus">MCP_2856</name>
</gene>
<evidence type="ECO:0000313" key="3">
    <source>
        <dbReference type="EMBL" id="BAI62928.1"/>
    </source>
</evidence>
<dbReference type="SUPFAM" id="SSF49464">
    <property type="entry name" value="Carboxypeptidase regulatory domain-like"/>
    <property type="match status" value="1"/>
</dbReference>
<organism evidence="3 4">
    <name type="scientific">Methanocella paludicola (strain DSM 17711 / JCM 13418 / NBRC 101707 / SANAE)</name>
    <dbReference type="NCBI Taxonomy" id="304371"/>
    <lineage>
        <taxon>Archaea</taxon>
        <taxon>Methanobacteriati</taxon>
        <taxon>Methanobacteriota</taxon>
        <taxon>Stenosarchaea group</taxon>
        <taxon>Methanomicrobia</taxon>
        <taxon>Methanocellales</taxon>
        <taxon>Methanocellaceae</taxon>
        <taxon>Methanocella</taxon>
    </lineage>
</organism>
<name>D1Z2K6_METPS</name>
<reference evidence="3 4" key="1">
    <citation type="journal article" date="2007" name="Appl. Environ. Microbiol.">
        <title>Isolation of key methanogens for global methane emission from rice paddy fields: a novel isolate affiliated with the clone cluster rice cluster I.</title>
        <authorList>
            <person name="Sakai S."/>
            <person name="Imachi H."/>
            <person name="Sekiguchi Y."/>
            <person name="Ohashi A."/>
            <person name="Harada H."/>
            <person name="Kamagata Y."/>
        </authorList>
    </citation>
    <scope>NUCLEOTIDE SEQUENCE [LARGE SCALE GENOMIC DNA]</scope>
    <source>
        <strain evidence="4">DSM 17711 / JCM 13418 / NBRC 101707 / SANAE</strain>
    </source>
</reference>
<dbReference type="InterPro" id="IPR008969">
    <property type="entry name" value="CarboxyPept-like_regulatory"/>
</dbReference>
<keyword evidence="1" id="KW-1133">Transmembrane helix</keyword>
<dbReference type="EMBL" id="AP011532">
    <property type="protein sequence ID" value="BAI62928.1"/>
    <property type="molecule type" value="Genomic_DNA"/>
</dbReference>
<dbReference type="KEGG" id="mpd:MCP_2856"/>
<keyword evidence="4" id="KW-1185">Reference proteome</keyword>
<sequence length="417" mass="45514">MNAGRKIIIVLMLCSLLPLQAMANGVDYSAGFVPEAPKGFQAISGQDFEICYGPGSEGDIDEVADAASAAYASVHAFFRGAPFHPTIIVASAHEEYEEILNAGSLPEYSVSSGWGDGSRSAIVIKRPDAVPNFRVAMAHEMAHIATRSYIRGYKYALPEWFSEGLAVYVSGDLPGAKMGMVEDNCVNGTLMSIDELERVHRLSATDNVTADRVSLAYMQSGLLVKYIADKYGNESLLQVMDHFGPIGDLDSVFSSVIGDTPNEVNFQWQKELKRELDARDGRILEQSVHGYVVDHHGRPMANETVSFTALRNDSPVQGTVYTAVTGEAGQYSANVTYGPLKVVSEKPEYAGFNDTITVDRGRSMFLNVTLNGTALEERLAREKAERDRRNMILGGSGIAIVCIMAAGFVYIRRRRSE</sequence>
<reference evidence="3 4" key="2">
    <citation type="journal article" date="2008" name="Int. J. Syst. Evol. Microbiol.">
        <title>Methanocella paludicola gen. nov., sp. nov., a methane-producing archaeon, the first isolate of the lineage 'Rice Cluster I', and proposal of the new archaeal order Methanocellales ord. nov.</title>
        <authorList>
            <person name="Sakai S."/>
            <person name="Imachi H."/>
            <person name="Hanada S."/>
            <person name="Ohashi A."/>
            <person name="Harada H."/>
            <person name="Kamagata Y."/>
        </authorList>
    </citation>
    <scope>NUCLEOTIDE SEQUENCE [LARGE SCALE GENOMIC DNA]</scope>
    <source>
        <strain evidence="4">DSM 17711 / JCM 13418 / NBRC 101707 / SANAE</strain>
    </source>
</reference>
<evidence type="ECO:0000313" key="4">
    <source>
        <dbReference type="Proteomes" id="UP000001882"/>
    </source>
</evidence>
<dbReference type="Gene3D" id="2.60.40.1120">
    <property type="entry name" value="Carboxypeptidase-like, regulatory domain"/>
    <property type="match status" value="1"/>
</dbReference>
<dbReference type="AlphaFoldDB" id="D1Z2K6"/>
<protein>
    <recommendedName>
        <fullName evidence="2">Peptidase MA-like domain-containing protein</fullName>
    </recommendedName>
</protein>
<accession>D1Z2K6</accession>
<evidence type="ECO:0000256" key="1">
    <source>
        <dbReference type="SAM" id="Phobius"/>
    </source>
</evidence>
<proteinExistence type="predicted"/>
<keyword evidence="1" id="KW-0812">Transmembrane</keyword>
<dbReference type="Proteomes" id="UP000001882">
    <property type="component" value="Chromosome"/>
</dbReference>
<dbReference type="InParanoid" id="D1Z2K6"/>
<reference evidence="4" key="3">
    <citation type="journal article" date="2011" name="PLoS ONE">
        <title>Genome sequence of a mesophilic hydrogenotrophic methanogen Methanocella paludicola, the first cultivated representative of the order Methanocellales.</title>
        <authorList>
            <person name="Sakai S."/>
            <person name="Takaki Y."/>
            <person name="Shimamura S."/>
            <person name="Sekine M."/>
            <person name="Tajima T."/>
            <person name="Kosugi H."/>
            <person name="Ichikawa N."/>
            <person name="Tasumi E."/>
            <person name="Hiraki A.T."/>
            <person name="Shimizu A."/>
            <person name="Kato Y."/>
            <person name="Nishiko R."/>
            <person name="Mori K."/>
            <person name="Fujita N."/>
            <person name="Imachi H."/>
            <person name="Takai K."/>
        </authorList>
    </citation>
    <scope>NUCLEOTIDE SEQUENCE [LARGE SCALE GENOMIC DNA]</scope>
    <source>
        <strain evidence="4">DSM 17711 / JCM 13418 / NBRC 101707 / SANAE</strain>
    </source>
</reference>
<dbReference type="Pfam" id="PF13620">
    <property type="entry name" value="CarboxypepD_reg"/>
    <property type="match status" value="1"/>
</dbReference>
<dbReference type="eggNOG" id="arCOG02488">
    <property type="taxonomic scope" value="Archaea"/>
</dbReference>
<dbReference type="InterPro" id="IPR039568">
    <property type="entry name" value="Peptidase_MA-like_dom"/>
</dbReference>
<feature type="domain" description="Peptidase MA-like" evidence="2">
    <location>
        <begin position="127"/>
        <end position="272"/>
    </location>
</feature>
<dbReference type="Pfam" id="PF13485">
    <property type="entry name" value="Peptidase_MA_2"/>
    <property type="match status" value="1"/>
</dbReference>
<dbReference type="PATRIC" id="fig|304371.9.peg.2924"/>